<name>A0A0P8ADF7_9EURY</name>
<dbReference type="InterPro" id="IPR003661">
    <property type="entry name" value="HisK_dim/P_dom"/>
</dbReference>
<evidence type="ECO:0000256" key="3">
    <source>
        <dbReference type="ARBA" id="ARBA00022679"/>
    </source>
</evidence>
<keyword evidence="3" id="KW-0808">Transferase</keyword>
<evidence type="ECO:0000259" key="6">
    <source>
        <dbReference type="SMART" id="SM00388"/>
    </source>
</evidence>
<dbReference type="SMART" id="SM00388">
    <property type="entry name" value="HisKA"/>
    <property type="match status" value="1"/>
</dbReference>
<dbReference type="GO" id="GO:0000155">
    <property type="term" value="F:phosphorelay sensor kinase activity"/>
    <property type="evidence" value="ECO:0007669"/>
    <property type="project" value="InterPro"/>
</dbReference>
<dbReference type="Gene3D" id="1.10.287.130">
    <property type="match status" value="1"/>
</dbReference>
<proteinExistence type="predicted"/>
<feature type="domain" description="Signal transduction histidine kinase dimerisation/phosphoacceptor" evidence="6">
    <location>
        <begin position="20"/>
        <end position="74"/>
    </location>
</feature>
<dbReference type="EMBL" id="LKCM01000260">
    <property type="protein sequence ID" value="KPQ42183.1"/>
    <property type="molecule type" value="Genomic_DNA"/>
</dbReference>
<gene>
    <name evidence="7" type="ORF">MPEBLZ_03269</name>
</gene>
<dbReference type="SUPFAM" id="SSF47384">
    <property type="entry name" value="Homodimeric domain of signal transducing histidine kinase"/>
    <property type="match status" value="1"/>
</dbReference>
<organism evidence="7 8">
    <name type="scientific">Candidatus Methanoperedens nitratireducens</name>
    <dbReference type="NCBI Taxonomy" id="1392998"/>
    <lineage>
        <taxon>Archaea</taxon>
        <taxon>Methanobacteriati</taxon>
        <taxon>Methanobacteriota</taxon>
        <taxon>Stenosarchaea group</taxon>
        <taxon>Methanomicrobia</taxon>
        <taxon>Methanosarcinales</taxon>
        <taxon>ANME-2 cluster</taxon>
        <taxon>Candidatus Methanoperedentaceae</taxon>
        <taxon>Candidatus Methanoperedens</taxon>
    </lineage>
</organism>
<evidence type="ECO:0000313" key="7">
    <source>
        <dbReference type="EMBL" id="KPQ42183.1"/>
    </source>
</evidence>
<dbReference type="PANTHER" id="PTHR43711:SF26">
    <property type="entry name" value="SENSOR HISTIDINE KINASE RCSC"/>
    <property type="match status" value="1"/>
</dbReference>
<evidence type="ECO:0000256" key="2">
    <source>
        <dbReference type="ARBA" id="ARBA00012438"/>
    </source>
</evidence>
<evidence type="ECO:0000256" key="5">
    <source>
        <dbReference type="ARBA" id="ARBA00023012"/>
    </source>
</evidence>
<keyword evidence="5" id="KW-0902">Two-component regulatory system</keyword>
<protein>
    <recommendedName>
        <fullName evidence="2">histidine kinase</fullName>
        <ecNumber evidence="2">2.7.13.3</ecNumber>
    </recommendedName>
</protein>
<evidence type="ECO:0000256" key="1">
    <source>
        <dbReference type="ARBA" id="ARBA00000085"/>
    </source>
</evidence>
<dbReference type="AlphaFoldDB" id="A0A0P8ADF7"/>
<reference evidence="7 8" key="1">
    <citation type="submission" date="2015-09" db="EMBL/GenBank/DDBJ databases">
        <title>A metagenomics-based metabolic model of nitrate-dependent anaerobic oxidation of methane by Methanoperedens-like archaea.</title>
        <authorList>
            <person name="Arshad A."/>
            <person name="Speth D.R."/>
            <person name="De Graaf R.M."/>
            <person name="Op Den Camp H.J."/>
            <person name="Jetten M.S."/>
            <person name="Welte C.U."/>
        </authorList>
    </citation>
    <scope>NUCLEOTIDE SEQUENCE [LARGE SCALE GENOMIC DNA]</scope>
</reference>
<keyword evidence="4 7" id="KW-0418">Kinase</keyword>
<dbReference type="Pfam" id="PF00512">
    <property type="entry name" value="HisKA"/>
    <property type="match status" value="1"/>
</dbReference>
<dbReference type="InterPro" id="IPR050736">
    <property type="entry name" value="Sensor_HK_Regulatory"/>
</dbReference>
<comment type="caution">
    <text evidence="7">The sequence shown here is derived from an EMBL/GenBank/DDBJ whole genome shotgun (WGS) entry which is preliminary data.</text>
</comment>
<comment type="catalytic activity">
    <reaction evidence="1">
        <text>ATP + protein L-histidine = ADP + protein N-phospho-L-histidine.</text>
        <dbReference type="EC" id="2.7.13.3"/>
    </reaction>
</comment>
<accession>A0A0P8ADF7</accession>
<dbReference type="CDD" id="cd00082">
    <property type="entry name" value="HisKA"/>
    <property type="match status" value="1"/>
</dbReference>
<dbReference type="EC" id="2.7.13.3" evidence="2"/>
<sequence>MIAEESLKVSKEEAERANQIKSEFLSTMSHELRTPLNSIIGFSDLLKQKITGDLNEKQEHYIDNISQEAVNTFLT</sequence>
<dbReference type="PANTHER" id="PTHR43711">
    <property type="entry name" value="TWO-COMPONENT HISTIDINE KINASE"/>
    <property type="match status" value="1"/>
</dbReference>
<evidence type="ECO:0000256" key="4">
    <source>
        <dbReference type="ARBA" id="ARBA00022777"/>
    </source>
</evidence>
<evidence type="ECO:0000313" key="8">
    <source>
        <dbReference type="Proteomes" id="UP000050360"/>
    </source>
</evidence>
<dbReference type="InterPro" id="IPR036097">
    <property type="entry name" value="HisK_dim/P_sf"/>
</dbReference>
<dbReference type="Proteomes" id="UP000050360">
    <property type="component" value="Unassembled WGS sequence"/>
</dbReference>